<name>A0A0D2K8N0_9EURO</name>
<proteinExistence type="inferred from homology"/>
<dbReference type="PANTHER" id="PTHR42877">
    <property type="entry name" value="L-ORNITHINE N(5)-MONOOXYGENASE-RELATED"/>
    <property type="match status" value="1"/>
</dbReference>
<dbReference type="OrthoDB" id="74360at2759"/>
<comment type="cofactor">
    <cofactor evidence="1">
        <name>FAD</name>
        <dbReference type="ChEBI" id="CHEBI:57692"/>
    </cofactor>
</comment>
<evidence type="ECO:0000313" key="4">
    <source>
        <dbReference type="Proteomes" id="UP000053411"/>
    </source>
</evidence>
<keyword evidence="4" id="KW-1185">Reference proteome</keyword>
<dbReference type="InterPro" id="IPR051209">
    <property type="entry name" value="FAD-bind_Monooxygenase_sf"/>
</dbReference>
<dbReference type="Gene3D" id="3.50.50.60">
    <property type="entry name" value="FAD/NAD(P)-binding domain"/>
    <property type="match status" value="1"/>
</dbReference>
<protein>
    <submittedName>
        <fullName evidence="3">Uncharacterized protein</fullName>
    </submittedName>
</protein>
<dbReference type="PANTHER" id="PTHR42877:SF2">
    <property type="entry name" value="FAD_NAD(P)-BINDING DOMAIN-CONTAINING PROTEIN"/>
    <property type="match status" value="1"/>
</dbReference>
<organism evidence="3 4">
    <name type="scientific">Fonsecaea multimorphosa CBS 102226</name>
    <dbReference type="NCBI Taxonomy" id="1442371"/>
    <lineage>
        <taxon>Eukaryota</taxon>
        <taxon>Fungi</taxon>
        <taxon>Dikarya</taxon>
        <taxon>Ascomycota</taxon>
        <taxon>Pezizomycotina</taxon>
        <taxon>Eurotiomycetes</taxon>
        <taxon>Chaetothyriomycetidae</taxon>
        <taxon>Chaetothyriales</taxon>
        <taxon>Herpotrichiellaceae</taxon>
        <taxon>Fonsecaea</taxon>
    </lineage>
</organism>
<dbReference type="VEuPathDB" id="FungiDB:Z520_05115"/>
<evidence type="ECO:0000313" key="3">
    <source>
        <dbReference type="EMBL" id="KIX99539.1"/>
    </source>
</evidence>
<sequence length="112" mass="13482">MEWAGMYAVNWVRKMAQEQIHSVDPKQEAIDDFNVYTQEFLKRTVYTSHCRSWYKNNKIDGPVTAMWAGSPMHFKEMMSVQRGEDFDIKYCSPNRFRFFGMEPPKEMQRIWI</sequence>
<comment type="similarity">
    <text evidence="2">Belongs to the FAD-binding monooxygenase family.</text>
</comment>
<reference evidence="3 4" key="1">
    <citation type="submission" date="2015-01" db="EMBL/GenBank/DDBJ databases">
        <title>The Genome Sequence of Fonsecaea multimorphosa CBS 102226.</title>
        <authorList>
            <consortium name="The Broad Institute Genomics Platform"/>
            <person name="Cuomo C."/>
            <person name="de Hoog S."/>
            <person name="Gorbushina A."/>
            <person name="Stielow B."/>
            <person name="Teixiera M."/>
            <person name="Abouelleil A."/>
            <person name="Chapman S.B."/>
            <person name="Priest M."/>
            <person name="Young S.K."/>
            <person name="Wortman J."/>
            <person name="Nusbaum C."/>
            <person name="Birren B."/>
        </authorList>
    </citation>
    <scope>NUCLEOTIDE SEQUENCE [LARGE SCALE GENOMIC DNA]</scope>
    <source>
        <strain evidence="3 4">CBS 102226</strain>
    </source>
</reference>
<evidence type="ECO:0000256" key="1">
    <source>
        <dbReference type="ARBA" id="ARBA00001974"/>
    </source>
</evidence>
<gene>
    <name evidence="3" type="ORF">Z520_05115</name>
</gene>
<evidence type="ECO:0000256" key="2">
    <source>
        <dbReference type="ARBA" id="ARBA00010139"/>
    </source>
</evidence>
<dbReference type="AlphaFoldDB" id="A0A0D2K8N0"/>
<dbReference type="Proteomes" id="UP000053411">
    <property type="component" value="Unassembled WGS sequence"/>
</dbReference>
<dbReference type="EMBL" id="KN848069">
    <property type="protein sequence ID" value="KIX99539.1"/>
    <property type="molecule type" value="Genomic_DNA"/>
</dbReference>
<accession>A0A0D2K8N0</accession>
<dbReference type="RefSeq" id="XP_016633662.1">
    <property type="nucleotide sequence ID" value="XM_016775619.1"/>
</dbReference>
<dbReference type="InterPro" id="IPR036188">
    <property type="entry name" value="FAD/NAD-bd_sf"/>
</dbReference>
<dbReference type="GeneID" id="27710861"/>